<protein>
    <recommendedName>
        <fullName evidence="4">Very-long-chain 3-oxoacyl-CoA synthase</fullName>
    </recommendedName>
</protein>
<keyword evidence="1" id="KW-0472">Membrane</keyword>
<organism evidence="2 3">
    <name type="scientific">Bursaphelenchus okinawaensis</name>
    <dbReference type="NCBI Taxonomy" id="465554"/>
    <lineage>
        <taxon>Eukaryota</taxon>
        <taxon>Metazoa</taxon>
        <taxon>Ecdysozoa</taxon>
        <taxon>Nematoda</taxon>
        <taxon>Chromadorea</taxon>
        <taxon>Rhabditida</taxon>
        <taxon>Tylenchina</taxon>
        <taxon>Tylenchomorpha</taxon>
        <taxon>Aphelenchoidea</taxon>
        <taxon>Aphelenchoididae</taxon>
        <taxon>Bursaphelenchus</taxon>
    </lineage>
</organism>
<evidence type="ECO:0008006" key="4">
    <source>
        <dbReference type="Google" id="ProtNLM"/>
    </source>
</evidence>
<reference evidence="2" key="1">
    <citation type="submission" date="2020-09" db="EMBL/GenBank/DDBJ databases">
        <authorList>
            <person name="Kikuchi T."/>
        </authorList>
    </citation>
    <scope>NUCLEOTIDE SEQUENCE</scope>
    <source>
        <strain evidence="2">SH1</strain>
    </source>
</reference>
<feature type="transmembrane region" description="Helical" evidence="1">
    <location>
        <begin position="58"/>
        <end position="80"/>
    </location>
</feature>
<dbReference type="AlphaFoldDB" id="A0A811L1V9"/>
<evidence type="ECO:0000256" key="1">
    <source>
        <dbReference type="SAM" id="Phobius"/>
    </source>
</evidence>
<proteinExistence type="predicted"/>
<feature type="transmembrane region" description="Helical" evidence="1">
    <location>
        <begin position="29"/>
        <end position="46"/>
    </location>
</feature>
<sequence>MWHPTSFPTQQKGQFYLAKTYAYYESWRPYVWVWVAVYVVLMTKLVPRVRLTEKNGALSNLIMNLWNIFMASVYGMVVMFTGMDVWESIWKGPHYALCVAGDMYTDMFVGYVLSVFVFAKIIAPVTPLLVGLRGRKFDIIQKIYSPVASIVVLYSYFNAGVSLRHLAFYDSWYHFIHHAFYALAPHEKEIAKAKGIVFAFQFGFVIGHCLSLLASAIYMLLDYECDVWLRTFVTYYVINIVLLYMMGTEIIEFCKDIYIDLKKEE</sequence>
<evidence type="ECO:0000313" key="3">
    <source>
        <dbReference type="Proteomes" id="UP000614601"/>
    </source>
</evidence>
<gene>
    <name evidence="2" type="ORF">BOKJ2_LOCUS9574</name>
</gene>
<feature type="transmembrane region" description="Helical" evidence="1">
    <location>
        <begin position="227"/>
        <end position="245"/>
    </location>
</feature>
<keyword evidence="3" id="KW-1185">Reference proteome</keyword>
<name>A0A811L1V9_9BILA</name>
<accession>A0A811L1V9</accession>
<evidence type="ECO:0000313" key="2">
    <source>
        <dbReference type="EMBL" id="CAD5221697.1"/>
    </source>
</evidence>
<dbReference type="Proteomes" id="UP000614601">
    <property type="component" value="Unassembled WGS sequence"/>
</dbReference>
<keyword evidence="1" id="KW-0812">Transmembrane</keyword>
<feature type="transmembrane region" description="Helical" evidence="1">
    <location>
        <begin position="108"/>
        <end position="131"/>
    </location>
</feature>
<keyword evidence="1" id="KW-1133">Transmembrane helix</keyword>
<dbReference type="EMBL" id="CAJFCW020000004">
    <property type="protein sequence ID" value="CAG9115328.1"/>
    <property type="molecule type" value="Genomic_DNA"/>
</dbReference>
<dbReference type="Proteomes" id="UP000783686">
    <property type="component" value="Unassembled WGS sequence"/>
</dbReference>
<dbReference type="EMBL" id="CAJFDH010000004">
    <property type="protein sequence ID" value="CAD5221697.1"/>
    <property type="molecule type" value="Genomic_DNA"/>
</dbReference>
<feature type="transmembrane region" description="Helical" evidence="1">
    <location>
        <begin position="196"/>
        <end position="221"/>
    </location>
</feature>
<comment type="caution">
    <text evidence="2">The sequence shown here is derived from an EMBL/GenBank/DDBJ whole genome shotgun (WGS) entry which is preliminary data.</text>
</comment>